<gene>
    <name evidence="2" type="ORF">TAT_000196800</name>
    <name evidence="3" type="ORF">TAV_000197100</name>
</gene>
<name>A0A3B0NCJ4_THEAN</name>
<dbReference type="AlphaFoldDB" id="A0A3B0NCJ4"/>
<organism evidence="3">
    <name type="scientific">Theileria annulata</name>
    <dbReference type="NCBI Taxonomy" id="5874"/>
    <lineage>
        <taxon>Eukaryota</taxon>
        <taxon>Sar</taxon>
        <taxon>Alveolata</taxon>
        <taxon>Apicomplexa</taxon>
        <taxon>Aconoidasida</taxon>
        <taxon>Piroplasmida</taxon>
        <taxon>Theileriidae</taxon>
        <taxon>Theileria</taxon>
    </lineage>
</organism>
<keyword evidence="1" id="KW-0812">Transmembrane</keyword>
<dbReference type="EMBL" id="UIVT01000002">
    <property type="protein sequence ID" value="SVP91861.1"/>
    <property type="molecule type" value="Genomic_DNA"/>
</dbReference>
<accession>A0A3B0NCJ4</accession>
<reference evidence="3" key="1">
    <citation type="submission" date="2018-07" db="EMBL/GenBank/DDBJ databases">
        <authorList>
            <person name="Quirk P.G."/>
            <person name="Krulwich T.A."/>
        </authorList>
    </citation>
    <scope>NUCLEOTIDE SEQUENCE</scope>
    <source>
        <strain evidence="3">Anand</strain>
    </source>
</reference>
<keyword evidence="1" id="KW-0472">Membrane</keyword>
<evidence type="ECO:0000256" key="1">
    <source>
        <dbReference type="SAM" id="Phobius"/>
    </source>
</evidence>
<feature type="transmembrane region" description="Helical" evidence="1">
    <location>
        <begin position="12"/>
        <end position="32"/>
    </location>
</feature>
<proteinExistence type="predicted"/>
<evidence type="ECO:0000313" key="2">
    <source>
        <dbReference type="EMBL" id="SVP91861.1"/>
    </source>
</evidence>
<protein>
    <submittedName>
        <fullName evidence="3">Uncharacterized protein</fullName>
    </submittedName>
</protein>
<evidence type="ECO:0000313" key="3">
    <source>
        <dbReference type="EMBL" id="SVP92128.1"/>
    </source>
</evidence>
<dbReference type="VEuPathDB" id="PiroplasmaDB:TA11890"/>
<keyword evidence="1" id="KW-1133">Transmembrane helix</keyword>
<sequence length="176" mass="20479">MIVVSINYYKSVMSFICFLIILFFSISNKFIFCKFGSDNDSISSSLLESVEKARTNLKVIQELIYFSQEFQELYKLTRDEILRFGDIIKTIPNHDSYTHNRFTQVSEPANEGKIRESLYVTQLKRSSPQSTVSIDVKEVLINVGDIVKNSTELNSFTEDPYENYFEDELQRMESES</sequence>
<dbReference type="EMBL" id="UIVS01000002">
    <property type="protein sequence ID" value="SVP92128.1"/>
    <property type="molecule type" value="Genomic_DNA"/>
</dbReference>